<evidence type="ECO:0000256" key="1">
    <source>
        <dbReference type="ARBA" id="ARBA00001974"/>
    </source>
</evidence>
<dbReference type="InterPro" id="IPR036188">
    <property type="entry name" value="FAD/NAD-bd_sf"/>
</dbReference>
<dbReference type="GO" id="GO:0016651">
    <property type="term" value="F:oxidoreductase activity, acting on NAD(P)H"/>
    <property type="evidence" value="ECO:0007669"/>
    <property type="project" value="TreeGrafter"/>
</dbReference>
<dbReference type="SUPFAM" id="SSF55424">
    <property type="entry name" value="FAD/NAD-linked reductases, dimerisation (C-terminal) domain"/>
    <property type="match status" value="1"/>
</dbReference>
<evidence type="ECO:0000256" key="3">
    <source>
        <dbReference type="ARBA" id="ARBA00022630"/>
    </source>
</evidence>
<dbReference type="Gene3D" id="3.50.50.60">
    <property type="entry name" value="FAD/NAD(P)-binding domain"/>
    <property type="match status" value="2"/>
</dbReference>
<dbReference type="FunFam" id="2.102.10.10:FF:000003">
    <property type="entry name" value="apoptosis-inducing factor 3 isoform X2"/>
    <property type="match status" value="1"/>
</dbReference>
<keyword evidence="5" id="KW-0479">Metal-binding</keyword>
<dbReference type="PRINTS" id="PR00469">
    <property type="entry name" value="PNDRDTASEII"/>
</dbReference>
<dbReference type="Pfam" id="PF07992">
    <property type="entry name" value="Pyr_redox_2"/>
    <property type="match status" value="1"/>
</dbReference>
<dbReference type="SUPFAM" id="SSF51905">
    <property type="entry name" value="FAD/NAD(P)-binding domain"/>
    <property type="match status" value="1"/>
</dbReference>
<comment type="cofactor">
    <cofactor evidence="1">
        <name>FAD</name>
        <dbReference type="ChEBI" id="CHEBI:57692"/>
    </cofactor>
</comment>
<evidence type="ECO:0000256" key="8">
    <source>
        <dbReference type="ARBA" id="ARBA00023004"/>
    </source>
</evidence>
<dbReference type="AlphaFoldDB" id="A0A2P2HXX2"/>
<dbReference type="Pfam" id="PF14759">
    <property type="entry name" value="Reductase_C"/>
    <property type="match status" value="1"/>
</dbReference>
<keyword evidence="7" id="KW-0560">Oxidoreductase</keyword>
<dbReference type="InterPro" id="IPR050446">
    <property type="entry name" value="FAD-oxidoreductase/Apoptosis"/>
</dbReference>
<dbReference type="PRINTS" id="PR00368">
    <property type="entry name" value="FADPNR"/>
</dbReference>
<dbReference type="GO" id="GO:0051537">
    <property type="term" value="F:2 iron, 2 sulfur cluster binding"/>
    <property type="evidence" value="ECO:0007669"/>
    <property type="project" value="UniProtKB-KW"/>
</dbReference>
<keyword evidence="4" id="KW-0001">2Fe-2S</keyword>
<evidence type="ECO:0000256" key="7">
    <source>
        <dbReference type="ARBA" id="ARBA00023002"/>
    </source>
</evidence>
<sequence length="573" mass="60892">MGAILSCSKNNSSIVEAKGSSPAFPEPDDIEFDEIVCNEQDLPEQGMKSFPLGEGRVLVVRHKGKVTAVGNKCTHYGAPLAKGVLGEDGTVRCPWHGACFNTTTGDIEDFPGLDSLPCYSVTLEPSEEGQEAIEGHRQVRVKARLSQLVNNKREKNLARRDENNNTTIVVVGGGGAGSSCVEGLRQEGFTGRVVLVCGEQHLPYDRPKLSKNLSATAGSIALRTPEYYQCGDIEVVLSNPVLSLNSDDSKVLLNDGQSLSYDKLFIATGGSPRTLSCPGAELEGVLVLRSPDDAAAVLERARGQHVVVVGSSFIGMEAASHLAMLGVCASISVVGSGSVAYERSLGAAVGGRLQQLVQEQGVAFYMRDGVAEIQGNQQVEQVVLRSGTVLAAGLVLCGVGVVPATQFLEGSSLQLDDKGYVLVDQYLQTSVPNVYCGGDIASFPLRFGGTIQQDRVSIGHWQVAQYHGRTASRNLLASEDDRLAVNSVPFFWTVLMGKCLRYSGYGGNFDDVIISGDLAGLSFIAYYLRGENVVALASLGQDPAAANFAELLRAGKTITKAEVEEDGQVALKR</sequence>
<dbReference type="GO" id="GO:0005737">
    <property type="term" value="C:cytoplasm"/>
    <property type="evidence" value="ECO:0007669"/>
    <property type="project" value="TreeGrafter"/>
</dbReference>
<dbReference type="EMBL" id="IACF01000890">
    <property type="protein sequence ID" value="LAB66628.1"/>
    <property type="molecule type" value="mRNA"/>
</dbReference>
<organism evidence="11">
    <name type="scientific">Hirondellea gigas</name>
    <dbReference type="NCBI Taxonomy" id="1518452"/>
    <lineage>
        <taxon>Eukaryota</taxon>
        <taxon>Metazoa</taxon>
        <taxon>Ecdysozoa</taxon>
        <taxon>Arthropoda</taxon>
        <taxon>Crustacea</taxon>
        <taxon>Multicrustacea</taxon>
        <taxon>Malacostraca</taxon>
        <taxon>Eumalacostraca</taxon>
        <taxon>Peracarida</taxon>
        <taxon>Amphipoda</taxon>
        <taxon>Amphilochidea</taxon>
        <taxon>Lysianassida</taxon>
        <taxon>Lysianassidira</taxon>
        <taxon>Lysianassoidea</taxon>
        <taxon>Lysianassidae</taxon>
        <taxon>Hirondellea</taxon>
    </lineage>
</organism>
<dbReference type="Gene3D" id="3.30.390.30">
    <property type="match status" value="1"/>
</dbReference>
<dbReference type="InterPro" id="IPR036922">
    <property type="entry name" value="Rieske_2Fe-2S_sf"/>
</dbReference>
<evidence type="ECO:0000256" key="6">
    <source>
        <dbReference type="ARBA" id="ARBA00022827"/>
    </source>
</evidence>
<dbReference type="InterPro" id="IPR016156">
    <property type="entry name" value="FAD/NAD-linked_Rdtase_dimer_sf"/>
</dbReference>
<dbReference type="Gene3D" id="2.102.10.10">
    <property type="entry name" value="Rieske [2Fe-2S] iron-sulphur domain"/>
    <property type="match status" value="1"/>
</dbReference>
<dbReference type="InterPro" id="IPR017941">
    <property type="entry name" value="Rieske_2Fe-2S"/>
</dbReference>
<dbReference type="PANTHER" id="PTHR43557">
    <property type="entry name" value="APOPTOSIS-INDUCING FACTOR 1"/>
    <property type="match status" value="1"/>
</dbReference>
<evidence type="ECO:0000256" key="9">
    <source>
        <dbReference type="ARBA" id="ARBA00023014"/>
    </source>
</evidence>
<dbReference type="SUPFAM" id="SSF50022">
    <property type="entry name" value="ISP domain"/>
    <property type="match status" value="1"/>
</dbReference>
<dbReference type="InterPro" id="IPR023753">
    <property type="entry name" value="FAD/NAD-binding_dom"/>
</dbReference>
<evidence type="ECO:0000256" key="4">
    <source>
        <dbReference type="ARBA" id="ARBA00022714"/>
    </source>
</evidence>
<name>A0A2P2HXX2_9CRUS</name>
<proteinExistence type="evidence at transcript level"/>
<feature type="domain" description="Rieske" evidence="10">
    <location>
        <begin position="34"/>
        <end position="124"/>
    </location>
</feature>
<reference evidence="11" key="1">
    <citation type="journal article" date="2018" name="Biosci. Biotechnol. Biochem.">
        <title>Polysaccharide hydrolase of the hadal zone amphipods Hirondellea gigas.</title>
        <authorList>
            <person name="Kobayashi H."/>
            <person name="Nagahama T."/>
            <person name="Arai W."/>
            <person name="Sasagawa Y."/>
            <person name="Umeda M."/>
            <person name="Hayashi T."/>
            <person name="Nikaido I."/>
            <person name="Watanabe H."/>
            <person name="Oguri K."/>
            <person name="Kitazato H."/>
            <person name="Fujioka K."/>
            <person name="Kido Y."/>
            <person name="Takami H."/>
        </authorList>
    </citation>
    <scope>NUCLEOTIDE SEQUENCE</scope>
    <source>
        <tissue evidence="11">Whole body</tissue>
    </source>
</reference>
<evidence type="ECO:0000259" key="10">
    <source>
        <dbReference type="PROSITE" id="PS51296"/>
    </source>
</evidence>
<keyword evidence="9" id="KW-0411">Iron-sulfur</keyword>
<keyword evidence="8" id="KW-0408">Iron</keyword>
<keyword evidence="3" id="KW-0285">Flavoprotein</keyword>
<dbReference type="InterPro" id="IPR028202">
    <property type="entry name" value="Reductase_C"/>
</dbReference>
<protein>
    <submittedName>
        <fullName evidence="11">Apoptosis-inducing factor 3-like</fullName>
    </submittedName>
</protein>
<dbReference type="Pfam" id="PF00355">
    <property type="entry name" value="Rieske"/>
    <property type="match status" value="1"/>
</dbReference>
<accession>A0A2P2HXX2</accession>
<evidence type="ECO:0000313" key="11">
    <source>
        <dbReference type="EMBL" id="LAB66628.1"/>
    </source>
</evidence>
<evidence type="ECO:0000256" key="5">
    <source>
        <dbReference type="ARBA" id="ARBA00022723"/>
    </source>
</evidence>
<comment type="similarity">
    <text evidence="2">Belongs to the FAD-dependent oxidoreductase family.</text>
</comment>
<dbReference type="PANTHER" id="PTHR43557:SF2">
    <property type="entry name" value="RIESKE DOMAIN-CONTAINING PROTEIN-RELATED"/>
    <property type="match status" value="1"/>
</dbReference>
<dbReference type="CDD" id="cd03478">
    <property type="entry name" value="Rieske_AIFL_N"/>
    <property type="match status" value="1"/>
</dbReference>
<evidence type="ECO:0000256" key="2">
    <source>
        <dbReference type="ARBA" id="ARBA00006442"/>
    </source>
</evidence>
<dbReference type="GO" id="GO:0046872">
    <property type="term" value="F:metal ion binding"/>
    <property type="evidence" value="ECO:0007669"/>
    <property type="project" value="UniProtKB-KW"/>
</dbReference>
<dbReference type="PROSITE" id="PS51296">
    <property type="entry name" value="RIESKE"/>
    <property type="match status" value="1"/>
</dbReference>
<keyword evidence="6" id="KW-0274">FAD</keyword>